<sequence length="256" mass="28794">MNEHVGSSIESLSCRMVAIRENVWRRDHNRACLVIDQNAELYPHIDQTDGHETPNFPTNMRALNALSGEYPVVLLGLEALKYWKSWTACSFWWRSRTPQATFFPTPTITSITKNAMSNIPRAQSAIPPTNSTAKANLGLFKKHCELIGPAVIDNSTRTVEKQEGIPLQPASAEPYGDRVYHCTKLCRHFPLYDHYCHYLWMVVYLDTIKPYFCTVFWLALDGVVCMSVSFAAARMSRTGLGQLHGIVGVLSEALAT</sequence>
<protein>
    <submittedName>
        <fullName evidence="1">Uncharacterized protein</fullName>
    </submittedName>
</protein>
<dbReference type="Proteomes" id="UP000182658">
    <property type="component" value="Unassembled WGS sequence"/>
</dbReference>
<proteinExistence type="predicted"/>
<evidence type="ECO:0000313" key="1">
    <source>
        <dbReference type="EMBL" id="OIW30962.1"/>
    </source>
</evidence>
<accession>A0A1J7JT79</accession>
<dbReference type="EMBL" id="KV875096">
    <property type="protein sequence ID" value="OIW30962.1"/>
    <property type="molecule type" value="Genomic_DNA"/>
</dbReference>
<name>A0A1J7JT79_9PEZI</name>
<gene>
    <name evidence="1" type="ORF">CONLIGDRAFT_700622</name>
</gene>
<dbReference type="OrthoDB" id="5226086at2759"/>
<dbReference type="STRING" id="1408157.A0A1J7JT79"/>
<dbReference type="InParanoid" id="A0A1J7JT79"/>
<reference evidence="1 2" key="1">
    <citation type="submission" date="2016-10" db="EMBL/GenBank/DDBJ databases">
        <title>Draft genome sequence of Coniochaeta ligniaria NRRL30616, a lignocellulolytic fungus for bioabatement of inhibitors in plant biomass hydrolysates.</title>
        <authorList>
            <consortium name="DOE Joint Genome Institute"/>
            <person name="Jimenez D.J."/>
            <person name="Hector R.E."/>
            <person name="Riley R."/>
            <person name="Sun H."/>
            <person name="Grigoriev I.V."/>
            <person name="Van Elsas J.D."/>
            <person name="Nichols N.N."/>
        </authorList>
    </citation>
    <scope>NUCLEOTIDE SEQUENCE [LARGE SCALE GENOMIC DNA]</scope>
    <source>
        <strain evidence="1 2">NRRL 30616</strain>
    </source>
</reference>
<organism evidence="1 2">
    <name type="scientific">Coniochaeta ligniaria NRRL 30616</name>
    <dbReference type="NCBI Taxonomy" id="1408157"/>
    <lineage>
        <taxon>Eukaryota</taxon>
        <taxon>Fungi</taxon>
        <taxon>Dikarya</taxon>
        <taxon>Ascomycota</taxon>
        <taxon>Pezizomycotina</taxon>
        <taxon>Sordariomycetes</taxon>
        <taxon>Sordariomycetidae</taxon>
        <taxon>Coniochaetales</taxon>
        <taxon>Coniochaetaceae</taxon>
        <taxon>Coniochaeta</taxon>
    </lineage>
</organism>
<dbReference type="AlphaFoldDB" id="A0A1J7JT79"/>
<evidence type="ECO:0000313" key="2">
    <source>
        <dbReference type="Proteomes" id="UP000182658"/>
    </source>
</evidence>
<keyword evidence="2" id="KW-1185">Reference proteome</keyword>